<organism evidence="2">
    <name type="scientific">Brassica oleracea</name>
    <name type="common">Wild cabbage</name>
    <dbReference type="NCBI Taxonomy" id="3712"/>
    <lineage>
        <taxon>Eukaryota</taxon>
        <taxon>Viridiplantae</taxon>
        <taxon>Streptophyta</taxon>
        <taxon>Embryophyta</taxon>
        <taxon>Tracheophyta</taxon>
        <taxon>Spermatophyta</taxon>
        <taxon>Magnoliopsida</taxon>
        <taxon>eudicotyledons</taxon>
        <taxon>Gunneridae</taxon>
        <taxon>Pentapetalae</taxon>
        <taxon>rosids</taxon>
        <taxon>malvids</taxon>
        <taxon>Brassicales</taxon>
        <taxon>Brassicaceae</taxon>
        <taxon>Brassiceae</taxon>
        <taxon>Brassica</taxon>
    </lineage>
</organism>
<gene>
    <name evidence="2" type="ORF">BOLC6T35991H</name>
</gene>
<feature type="compositionally biased region" description="Acidic residues" evidence="1">
    <location>
        <begin position="17"/>
        <end position="31"/>
    </location>
</feature>
<protein>
    <submittedName>
        <fullName evidence="2">Uncharacterized protein</fullName>
    </submittedName>
</protein>
<dbReference type="AlphaFoldDB" id="A0A3P6G495"/>
<sequence>MLEEMFKEDPNNIPEDWQLDDEDDTEPDSSEPLETVPVHRFDHDFWEPLIGERLAGSHAAEVMAGIHVPKTAPETYRCTTSSVFDHTVRLSGEDDTYWKKDLDFLGVHQKDLPSVQSKPSLLNPVDNPELRTRILQMHTRTHRMVVYTRDHRTRIQVEVKRLRSRVFLAIHTPLL</sequence>
<feature type="region of interest" description="Disordered" evidence="1">
    <location>
        <begin position="1"/>
        <end position="35"/>
    </location>
</feature>
<proteinExistence type="predicted"/>
<name>A0A3P6G495_BRAOL</name>
<dbReference type="EMBL" id="LR031880">
    <property type="protein sequence ID" value="VDD60538.1"/>
    <property type="molecule type" value="Genomic_DNA"/>
</dbReference>
<reference evidence="2" key="1">
    <citation type="submission" date="2018-11" db="EMBL/GenBank/DDBJ databases">
        <authorList>
            <consortium name="Genoscope - CEA"/>
            <person name="William W."/>
        </authorList>
    </citation>
    <scope>NUCLEOTIDE SEQUENCE</scope>
</reference>
<evidence type="ECO:0000256" key="1">
    <source>
        <dbReference type="SAM" id="MobiDB-lite"/>
    </source>
</evidence>
<feature type="compositionally biased region" description="Basic and acidic residues" evidence="1">
    <location>
        <begin position="1"/>
        <end position="10"/>
    </location>
</feature>
<accession>A0A3P6G495</accession>
<evidence type="ECO:0000313" key="2">
    <source>
        <dbReference type="EMBL" id="VDD60538.1"/>
    </source>
</evidence>